<protein>
    <submittedName>
        <fullName evidence="2">Uncharacterized protein</fullName>
    </submittedName>
</protein>
<reference evidence="2 3" key="1">
    <citation type="submission" date="2019-06" db="EMBL/GenBank/DDBJ databases">
        <title>Whole genome shotgun sequence of Corynebacterium flavescens NBRC 14136.</title>
        <authorList>
            <person name="Hosoyama A."/>
            <person name="Uohara A."/>
            <person name="Ohji S."/>
            <person name="Ichikawa N."/>
        </authorList>
    </citation>
    <scope>NUCLEOTIDE SEQUENCE [LARGE SCALE GENOMIC DNA]</scope>
    <source>
        <strain evidence="2 3">NBRC 14136</strain>
    </source>
</reference>
<evidence type="ECO:0000256" key="1">
    <source>
        <dbReference type="SAM" id="MobiDB-lite"/>
    </source>
</evidence>
<organism evidence="2 3">
    <name type="scientific">Corynebacterium flavescens</name>
    <dbReference type="NCBI Taxonomy" id="28028"/>
    <lineage>
        <taxon>Bacteria</taxon>
        <taxon>Bacillati</taxon>
        <taxon>Actinomycetota</taxon>
        <taxon>Actinomycetes</taxon>
        <taxon>Mycobacteriales</taxon>
        <taxon>Corynebacteriaceae</taxon>
        <taxon>Corynebacterium</taxon>
    </lineage>
</organism>
<evidence type="ECO:0000313" key="3">
    <source>
        <dbReference type="Proteomes" id="UP000315353"/>
    </source>
</evidence>
<feature type="region of interest" description="Disordered" evidence="1">
    <location>
        <begin position="30"/>
        <end position="55"/>
    </location>
</feature>
<feature type="compositionally biased region" description="Basic and acidic residues" evidence="1">
    <location>
        <begin position="154"/>
        <end position="174"/>
    </location>
</feature>
<dbReference type="NCBIfam" id="NF040480">
    <property type="entry name" value="CGLAU_01105_fam"/>
    <property type="match status" value="1"/>
</dbReference>
<dbReference type="RefSeq" id="WP_075729026.1">
    <property type="nucleotide sequence ID" value="NZ_BJNB01000007.1"/>
</dbReference>
<comment type="caution">
    <text evidence="2">The sequence shown here is derived from an EMBL/GenBank/DDBJ whole genome shotgun (WGS) entry which is preliminary data.</text>
</comment>
<name>A0AB73B5X8_CORFL</name>
<evidence type="ECO:0000313" key="2">
    <source>
        <dbReference type="EMBL" id="GEB97198.1"/>
    </source>
</evidence>
<dbReference type="EMBL" id="BJNB01000007">
    <property type="protein sequence ID" value="GEB97198.1"/>
    <property type="molecule type" value="Genomic_DNA"/>
</dbReference>
<feature type="compositionally biased region" description="Basic and acidic residues" evidence="1">
    <location>
        <begin position="30"/>
        <end position="42"/>
    </location>
</feature>
<proteinExistence type="predicted"/>
<dbReference type="GeneID" id="82879427"/>
<dbReference type="AlphaFoldDB" id="A0AB73B5X8"/>
<sequence length="174" mass="18151">MTDKKSLTDSLKEAGSSAFEVAKEFGGHLKADRAKQAEDKPAGEGTGNSSDNVFDKVSSTAKDLGATLKAAAEATRTSEAFADAKGKINTAYNETREGVSEAYKSAKERSQRAEGNATPDGPSAKTGNPSKTDGTAADGSASPAEEILEGEVIETDHTDHPDHTDHTDHTDPTK</sequence>
<feature type="compositionally biased region" description="Basic and acidic residues" evidence="1">
    <location>
        <begin position="94"/>
        <end position="112"/>
    </location>
</feature>
<accession>A0AB73B5X8</accession>
<dbReference type="Proteomes" id="UP000315353">
    <property type="component" value="Unassembled WGS sequence"/>
</dbReference>
<gene>
    <name evidence="2" type="ORF">CFL01nite_06930</name>
</gene>
<feature type="region of interest" description="Disordered" evidence="1">
    <location>
        <begin position="72"/>
        <end position="174"/>
    </location>
</feature>